<evidence type="ECO:0000313" key="6">
    <source>
        <dbReference type="Proteomes" id="UP000177579"/>
    </source>
</evidence>
<feature type="domain" description="N-acetyltransferase" evidence="4">
    <location>
        <begin position="1"/>
        <end position="145"/>
    </location>
</feature>
<evidence type="ECO:0000313" key="5">
    <source>
        <dbReference type="EMBL" id="OGF41420.1"/>
    </source>
</evidence>
<comment type="caution">
    <text evidence="5">The sequence shown here is derived from an EMBL/GenBank/DDBJ whole genome shotgun (WGS) entry which is preliminary data.</text>
</comment>
<evidence type="ECO:0000256" key="3">
    <source>
        <dbReference type="ARBA" id="ARBA00038502"/>
    </source>
</evidence>
<dbReference type="InterPro" id="IPR051531">
    <property type="entry name" value="N-acetyltransferase"/>
</dbReference>
<dbReference type="AlphaFoldDB" id="A0A1F5TR32"/>
<dbReference type="InterPro" id="IPR000182">
    <property type="entry name" value="GNAT_dom"/>
</dbReference>
<dbReference type="Gene3D" id="3.40.630.30">
    <property type="match status" value="1"/>
</dbReference>
<dbReference type="PANTHER" id="PTHR43792:SF8">
    <property type="entry name" value="[RIBOSOMAL PROTEIN US5]-ALANINE N-ACETYLTRANSFERASE"/>
    <property type="match status" value="1"/>
</dbReference>
<dbReference type="PANTHER" id="PTHR43792">
    <property type="entry name" value="GNAT FAMILY, PUTATIVE (AFU_ORTHOLOGUE AFUA_3G00765)-RELATED-RELATED"/>
    <property type="match status" value="1"/>
</dbReference>
<name>A0A1F5TR32_9BACT</name>
<dbReference type="EMBL" id="MFGO01000009">
    <property type="protein sequence ID" value="OGF41420.1"/>
    <property type="molecule type" value="Genomic_DNA"/>
</dbReference>
<proteinExistence type="inferred from homology"/>
<keyword evidence="1" id="KW-0808">Transferase</keyword>
<keyword evidence="2" id="KW-0012">Acyltransferase</keyword>
<dbReference type="PROSITE" id="PS51186">
    <property type="entry name" value="GNAT"/>
    <property type="match status" value="1"/>
</dbReference>
<gene>
    <name evidence="5" type="ORF">A2531_00030</name>
</gene>
<dbReference type="InterPro" id="IPR016181">
    <property type="entry name" value="Acyl_CoA_acyltransferase"/>
</dbReference>
<comment type="similarity">
    <text evidence="3">Belongs to the acetyltransferase family. RimJ subfamily.</text>
</comment>
<sequence length="163" mass="19566">MEIKRSTKLHKELFKKWQKEGRMEKITCREIRNGKHYVDTKVLSFSFFYGKIKEPAGKFNCFNINKRNKSCECGYAVNPKYHGKGIGTKMIKYCVSYVFKNYDLNKIYCQTGSFNKPSVKILNNFGFHRDGVLREHHELDGKFWDDYIFSILRSEWEQWYKKN</sequence>
<reference evidence="5 6" key="1">
    <citation type="journal article" date="2016" name="Nat. Commun.">
        <title>Thousands of microbial genomes shed light on interconnected biogeochemical processes in an aquifer system.</title>
        <authorList>
            <person name="Anantharaman K."/>
            <person name="Brown C.T."/>
            <person name="Hug L.A."/>
            <person name="Sharon I."/>
            <person name="Castelle C.J."/>
            <person name="Probst A.J."/>
            <person name="Thomas B.C."/>
            <person name="Singh A."/>
            <person name="Wilkins M.J."/>
            <person name="Karaoz U."/>
            <person name="Brodie E.L."/>
            <person name="Williams K.H."/>
            <person name="Hubbard S.S."/>
            <person name="Banfield J.F."/>
        </authorList>
    </citation>
    <scope>NUCLEOTIDE SEQUENCE [LARGE SCALE GENOMIC DNA]</scope>
</reference>
<dbReference type="Pfam" id="PF13302">
    <property type="entry name" value="Acetyltransf_3"/>
    <property type="match status" value="1"/>
</dbReference>
<evidence type="ECO:0000259" key="4">
    <source>
        <dbReference type="PROSITE" id="PS51186"/>
    </source>
</evidence>
<evidence type="ECO:0000256" key="2">
    <source>
        <dbReference type="ARBA" id="ARBA00023315"/>
    </source>
</evidence>
<organism evidence="5 6">
    <name type="scientific">Candidatus Falkowbacteria bacterium RIFOXYD2_FULL_34_120</name>
    <dbReference type="NCBI Taxonomy" id="1798007"/>
    <lineage>
        <taxon>Bacteria</taxon>
        <taxon>Candidatus Falkowiibacteriota</taxon>
    </lineage>
</organism>
<dbReference type="CDD" id="cd04301">
    <property type="entry name" value="NAT_SF"/>
    <property type="match status" value="1"/>
</dbReference>
<dbReference type="Proteomes" id="UP000177579">
    <property type="component" value="Unassembled WGS sequence"/>
</dbReference>
<evidence type="ECO:0000256" key="1">
    <source>
        <dbReference type="ARBA" id="ARBA00022679"/>
    </source>
</evidence>
<dbReference type="SUPFAM" id="SSF55729">
    <property type="entry name" value="Acyl-CoA N-acyltransferases (Nat)"/>
    <property type="match status" value="1"/>
</dbReference>
<dbReference type="GO" id="GO:0016747">
    <property type="term" value="F:acyltransferase activity, transferring groups other than amino-acyl groups"/>
    <property type="evidence" value="ECO:0007669"/>
    <property type="project" value="InterPro"/>
</dbReference>
<protein>
    <recommendedName>
        <fullName evidence="4">N-acetyltransferase domain-containing protein</fullName>
    </recommendedName>
</protein>
<accession>A0A1F5TR32</accession>